<evidence type="ECO:0000313" key="2">
    <source>
        <dbReference type="Proteomes" id="UP001220022"/>
    </source>
</evidence>
<evidence type="ECO:0000313" key="1">
    <source>
        <dbReference type="EMBL" id="MDF2255832.1"/>
    </source>
</evidence>
<dbReference type="Proteomes" id="UP001220022">
    <property type="component" value="Unassembled WGS sequence"/>
</dbReference>
<keyword evidence="2" id="KW-1185">Reference proteome</keyword>
<reference evidence="1 2" key="1">
    <citation type="submission" date="2023-03" db="EMBL/GenBank/DDBJ databases">
        <title>Draft genome sequence of type strain Streptomyces ferralitis JCM 14344.</title>
        <authorList>
            <person name="Klaysubun C."/>
            <person name="Duangmal K."/>
        </authorList>
    </citation>
    <scope>NUCLEOTIDE SEQUENCE [LARGE SCALE GENOMIC DNA]</scope>
    <source>
        <strain evidence="1 2">JCM 14344</strain>
    </source>
</reference>
<proteinExistence type="predicted"/>
<name>A0ABT5YW56_9ACTN</name>
<dbReference type="RefSeq" id="WP_275811003.1">
    <property type="nucleotide sequence ID" value="NZ_BAAANM010000019.1"/>
</dbReference>
<dbReference type="EMBL" id="JARHTQ010000004">
    <property type="protein sequence ID" value="MDF2255832.1"/>
    <property type="molecule type" value="Genomic_DNA"/>
</dbReference>
<accession>A0ABT5YW56</accession>
<organism evidence="1 2">
    <name type="scientific">Streptantibioticus ferralitis</name>
    <dbReference type="NCBI Taxonomy" id="236510"/>
    <lineage>
        <taxon>Bacteria</taxon>
        <taxon>Bacillati</taxon>
        <taxon>Actinomycetota</taxon>
        <taxon>Actinomycetes</taxon>
        <taxon>Kitasatosporales</taxon>
        <taxon>Streptomycetaceae</taxon>
        <taxon>Streptantibioticus</taxon>
    </lineage>
</organism>
<gene>
    <name evidence="1" type="ORF">P2L57_08865</name>
</gene>
<sequence>MTAAQDGEARVAVSGRTLIAILAALHSVMLREREGDLGNWALAGKLYQRIAEVVDTVRPRPQEWADGQAERTVIVIDDRPAWH</sequence>
<comment type="caution">
    <text evidence="1">The sequence shown here is derived from an EMBL/GenBank/DDBJ whole genome shotgun (WGS) entry which is preliminary data.</text>
</comment>
<protein>
    <submittedName>
        <fullName evidence="1">Uncharacterized protein</fullName>
    </submittedName>
</protein>